<evidence type="ECO:0000256" key="6">
    <source>
        <dbReference type="SAM" id="SignalP"/>
    </source>
</evidence>
<protein>
    <submittedName>
        <fullName evidence="8">Arylsulfatase</fullName>
        <ecNumber evidence="8">3.1.6.1</ecNumber>
    </submittedName>
</protein>
<dbReference type="PANTHER" id="PTHR42693">
    <property type="entry name" value="ARYLSULFATASE FAMILY MEMBER"/>
    <property type="match status" value="1"/>
</dbReference>
<dbReference type="Pfam" id="PF00884">
    <property type="entry name" value="Sulfatase"/>
    <property type="match status" value="1"/>
</dbReference>
<evidence type="ECO:0000313" key="8">
    <source>
        <dbReference type="EMBL" id="QDT29303.1"/>
    </source>
</evidence>
<evidence type="ECO:0000256" key="2">
    <source>
        <dbReference type="ARBA" id="ARBA00022723"/>
    </source>
</evidence>
<evidence type="ECO:0000256" key="3">
    <source>
        <dbReference type="ARBA" id="ARBA00022801"/>
    </source>
</evidence>
<keyword evidence="2" id="KW-0479">Metal-binding</keyword>
<dbReference type="GO" id="GO:0046872">
    <property type="term" value="F:metal ion binding"/>
    <property type="evidence" value="ECO:0007669"/>
    <property type="project" value="UniProtKB-KW"/>
</dbReference>
<sequence precursor="true">MKSALRILCCLIFLTVTASRSLPAKEAQPDKPNFIIIFADDLGYGDLECYGHPQFKTPNLNRMAAEGARLTQFNVPVPYCAPSRATLLTGRYPWRHGVWFNPAPDGKQFRSGVGIADSEVLLSELLKENGYATLCVGKWHLGHDPQFYPTRHGFDDYLGILYSNDMRPVNLIKGEKVIEYPVIQANLTKRYTQRAVEFIRENQQKPFFLYLPHAMPHKPLAASEDFYKKSGAGLYGDVIAELDWSVGEIFKTLKDLKLDENTFVIFASDNGPWFGGNTAGLSGMKSTSWEGGLRVPMIARWPGKIPPRQVIETVCGSIDVFPTILKQAGIKVPEDRVIDGKDLFPVLTKQAPTQHEALFSMKGNSLFTVRSGPWKLHIKPSPRQLLANQGKDWIDPRGPDGVTIIAPYEQAMPDQPPGLLTGDKPVPMMLFNLEEDPAEQHNVAQAHPEVVARLQKLFEEMQTQVPESIRNFGQQPGKKKSSPKNN</sequence>
<dbReference type="InterPro" id="IPR000917">
    <property type="entry name" value="Sulfatase_N"/>
</dbReference>
<dbReference type="Gene3D" id="3.40.720.10">
    <property type="entry name" value="Alkaline Phosphatase, subunit A"/>
    <property type="match status" value="1"/>
</dbReference>
<accession>A0A517QCF3</accession>
<dbReference type="InterPro" id="IPR017850">
    <property type="entry name" value="Alkaline_phosphatase_core_sf"/>
</dbReference>
<evidence type="ECO:0000256" key="1">
    <source>
        <dbReference type="ARBA" id="ARBA00008779"/>
    </source>
</evidence>
<evidence type="ECO:0000256" key="5">
    <source>
        <dbReference type="SAM" id="MobiDB-lite"/>
    </source>
</evidence>
<feature type="chain" id="PRO_5022111762" evidence="6">
    <location>
        <begin position="19"/>
        <end position="486"/>
    </location>
</feature>
<keyword evidence="9" id="KW-1185">Reference proteome</keyword>
<feature type="region of interest" description="Disordered" evidence="5">
    <location>
        <begin position="465"/>
        <end position="486"/>
    </location>
</feature>
<dbReference type="EMBL" id="CP037421">
    <property type="protein sequence ID" value="QDT29303.1"/>
    <property type="molecule type" value="Genomic_DNA"/>
</dbReference>
<dbReference type="InterPro" id="IPR050738">
    <property type="entry name" value="Sulfatase"/>
</dbReference>
<dbReference type="Gene3D" id="3.30.1120.10">
    <property type="match status" value="1"/>
</dbReference>
<keyword evidence="6" id="KW-0732">Signal</keyword>
<dbReference type="EC" id="3.1.6.1" evidence="8"/>
<dbReference type="CDD" id="cd16026">
    <property type="entry name" value="GALNS_like"/>
    <property type="match status" value="1"/>
</dbReference>
<dbReference type="AlphaFoldDB" id="A0A517QCF3"/>
<dbReference type="PANTHER" id="PTHR42693:SF33">
    <property type="entry name" value="ARYLSULFATASE"/>
    <property type="match status" value="1"/>
</dbReference>
<name>A0A517QCF3_9PLAN</name>
<dbReference type="PROSITE" id="PS00149">
    <property type="entry name" value="SULFATASE_2"/>
    <property type="match status" value="1"/>
</dbReference>
<dbReference type="RefSeq" id="WP_145451458.1">
    <property type="nucleotide sequence ID" value="NZ_CP037421.1"/>
</dbReference>
<dbReference type="InterPro" id="IPR024607">
    <property type="entry name" value="Sulfatase_CS"/>
</dbReference>
<feature type="compositionally biased region" description="Basic residues" evidence="5">
    <location>
        <begin position="477"/>
        <end position="486"/>
    </location>
</feature>
<feature type="domain" description="Sulfatase N-terminal" evidence="7">
    <location>
        <begin position="32"/>
        <end position="330"/>
    </location>
</feature>
<feature type="compositionally biased region" description="Polar residues" evidence="5">
    <location>
        <begin position="465"/>
        <end position="474"/>
    </location>
</feature>
<proteinExistence type="inferred from homology"/>
<gene>
    <name evidence="8" type="primary">atsA_46</name>
    <name evidence="8" type="ORF">Enr10x_46540</name>
</gene>
<evidence type="ECO:0000256" key="4">
    <source>
        <dbReference type="ARBA" id="ARBA00022837"/>
    </source>
</evidence>
<reference evidence="8 9" key="1">
    <citation type="submission" date="2019-03" db="EMBL/GenBank/DDBJ databases">
        <title>Deep-cultivation of Planctomycetes and their phenomic and genomic characterization uncovers novel biology.</title>
        <authorList>
            <person name="Wiegand S."/>
            <person name="Jogler M."/>
            <person name="Boedeker C."/>
            <person name="Pinto D."/>
            <person name="Vollmers J."/>
            <person name="Rivas-Marin E."/>
            <person name="Kohn T."/>
            <person name="Peeters S.H."/>
            <person name="Heuer A."/>
            <person name="Rast P."/>
            <person name="Oberbeckmann S."/>
            <person name="Bunk B."/>
            <person name="Jeske O."/>
            <person name="Meyerdierks A."/>
            <person name="Storesund J.E."/>
            <person name="Kallscheuer N."/>
            <person name="Luecker S."/>
            <person name="Lage O.M."/>
            <person name="Pohl T."/>
            <person name="Merkel B.J."/>
            <person name="Hornburger P."/>
            <person name="Mueller R.-W."/>
            <person name="Bruemmer F."/>
            <person name="Labrenz M."/>
            <person name="Spormann A.M."/>
            <person name="Op den Camp H."/>
            <person name="Overmann J."/>
            <person name="Amann R."/>
            <person name="Jetten M.S.M."/>
            <person name="Mascher T."/>
            <person name="Medema M.H."/>
            <person name="Devos D.P."/>
            <person name="Kaster A.-K."/>
            <person name="Ovreas L."/>
            <person name="Rohde M."/>
            <person name="Galperin M.Y."/>
            <person name="Jogler C."/>
        </authorList>
    </citation>
    <scope>NUCLEOTIDE SEQUENCE [LARGE SCALE GENOMIC DNA]</scope>
    <source>
        <strain evidence="8 9">Enr10</strain>
    </source>
</reference>
<dbReference type="SUPFAM" id="SSF53649">
    <property type="entry name" value="Alkaline phosphatase-like"/>
    <property type="match status" value="1"/>
</dbReference>
<evidence type="ECO:0000313" key="9">
    <source>
        <dbReference type="Proteomes" id="UP000315647"/>
    </source>
</evidence>
<organism evidence="8 9">
    <name type="scientific">Gimesia panareensis</name>
    <dbReference type="NCBI Taxonomy" id="2527978"/>
    <lineage>
        <taxon>Bacteria</taxon>
        <taxon>Pseudomonadati</taxon>
        <taxon>Planctomycetota</taxon>
        <taxon>Planctomycetia</taxon>
        <taxon>Planctomycetales</taxon>
        <taxon>Planctomycetaceae</taxon>
        <taxon>Gimesia</taxon>
    </lineage>
</organism>
<feature type="signal peptide" evidence="6">
    <location>
        <begin position="1"/>
        <end position="18"/>
    </location>
</feature>
<comment type="similarity">
    <text evidence="1">Belongs to the sulfatase family.</text>
</comment>
<dbReference type="Pfam" id="PF14707">
    <property type="entry name" value="Sulfatase_C"/>
    <property type="match status" value="1"/>
</dbReference>
<keyword evidence="4" id="KW-0106">Calcium</keyword>
<keyword evidence="3 8" id="KW-0378">Hydrolase</keyword>
<evidence type="ECO:0000259" key="7">
    <source>
        <dbReference type="Pfam" id="PF00884"/>
    </source>
</evidence>
<dbReference type="GO" id="GO:0004065">
    <property type="term" value="F:arylsulfatase activity"/>
    <property type="evidence" value="ECO:0007669"/>
    <property type="project" value="UniProtKB-EC"/>
</dbReference>
<dbReference type="Proteomes" id="UP000315647">
    <property type="component" value="Chromosome"/>
</dbReference>